<dbReference type="KEGG" id="aagg:ETAA8_41350"/>
<accession>A0A517YFM6</accession>
<dbReference type="SUPFAM" id="SSF50978">
    <property type="entry name" value="WD40 repeat-like"/>
    <property type="match status" value="1"/>
</dbReference>
<dbReference type="OrthoDB" id="244958at2"/>
<name>A0A517YFM6_9BACT</name>
<dbReference type="Gene3D" id="2.130.10.10">
    <property type="entry name" value="YVTN repeat-like/Quinoprotein amine dehydrogenase"/>
    <property type="match status" value="3"/>
</dbReference>
<proteinExistence type="predicted"/>
<feature type="repeat" description="WD" evidence="3">
    <location>
        <begin position="143"/>
        <end position="184"/>
    </location>
</feature>
<evidence type="ECO:0000256" key="2">
    <source>
        <dbReference type="ARBA" id="ARBA00022737"/>
    </source>
</evidence>
<dbReference type="Proteomes" id="UP000315017">
    <property type="component" value="Chromosome"/>
</dbReference>
<dbReference type="InterPro" id="IPR019775">
    <property type="entry name" value="WD40_repeat_CS"/>
</dbReference>
<dbReference type="PANTHER" id="PTHR22847:SF637">
    <property type="entry name" value="WD REPEAT DOMAIN 5B"/>
    <property type="match status" value="1"/>
</dbReference>
<dbReference type="InterPro" id="IPR036322">
    <property type="entry name" value="WD40_repeat_dom_sf"/>
</dbReference>
<evidence type="ECO:0000313" key="4">
    <source>
        <dbReference type="EMBL" id="QDU29028.1"/>
    </source>
</evidence>
<dbReference type="PANTHER" id="PTHR22847">
    <property type="entry name" value="WD40 REPEAT PROTEIN"/>
    <property type="match status" value="1"/>
</dbReference>
<dbReference type="CDD" id="cd00200">
    <property type="entry name" value="WD40"/>
    <property type="match status" value="1"/>
</dbReference>
<organism evidence="4 5">
    <name type="scientific">Anatilimnocola aggregata</name>
    <dbReference type="NCBI Taxonomy" id="2528021"/>
    <lineage>
        <taxon>Bacteria</taxon>
        <taxon>Pseudomonadati</taxon>
        <taxon>Planctomycetota</taxon>
        <taxon>Planctomycetia</taxon>
        <taxon>Pirellulales</taxon>
        <taxon>Pirellulaceae</taxon>
        <taxon>Anatilimnocola</taxon>
    </lineage>
</organism>
<dbReference type="AlphaFoldDB" id="A0A517YFM6"/>
<dbReference type="SMART" id="SM00320">
    <property type="entry name" value="WD40"/>
    <property type="match status" value="5"/>
</dbReference>
<dbReference type="PROSITE" id="PS50294">
    <property type="entry name" value="WD_REPEATS_REGION"/>
    <property type="match status" value="2"/>
</dbReference>
<evidence type="ECO:0000256" key="3">
    <source>
        <dbReference type="PROSITE-ProRule" id="PRU00221"/>
    </source>
</evidence>
<protein>
    <submittedName>
        <fullName evidence="4">WD domain, G-beta repeat</fullName>
    </submittedName>
</protein>
<evidence type="ECO:0000256" key="1">
    <source>
        <dbReference type="ARBA" id="ARBA00022574"/>
    </source>
</evidence>
<keyword evidence="2" id="KW-0677">Repeat</keyword>
<dbReference type="InterPro" id="IPR001680">
    <property type="entry name" value="WD40_rpt"/>
</dbReference>
<feature type="repeat" description="WD" evidence="3">
    <location>
        <begin position="64"/>
        <end position="98"/>
    </location>
</feature>
<dbReference type="PROSITE" id="PS50082">
    <property type="entry name" value="WD_REPEATS_2"/>
    <property type="match status" value="3"/>
</dbReference>
<keyword evidence="5" id="KW-1185">Reference proteome</keyword>
<dbReference type="RefSeq" id="WP_145092260.1">
    <property type="nucleotide sequence ID" value="NZ_CP036274.1"/>
</dbReference>
<sequence length="364" mass="39332">MSETPTFDKATLAWTLPWQTDWVTAIAFIGGGRKLAAGNRRGQILVWDLPEAPGGEPPVPVRCLGGHTNEVTRLLATPDGKTLISSSYDHTIRYWNVDEPASGTAEIILDSKDRAAAAKKLGDKAPPPAPGLTVETQTAQQVLTAHQEWIVGLSLSSDGNTLLSGDDAGQVIVWDRATANELRRWKVKGWVFGLAISPDAGLALVAERFPLVFTPADHHRGVKLWDVEKGEVKHDLSAQYKVYIGGAAFSPDGQLLVLAQGNETSNGKLFLIESEGGKPVREFPGHAPGGVHDVRFSPDGRYIFSCGRDTLVRVWNVADGTQLAEVGKPRGGQFKDIWHAFSLSADRQWLAAADMSGQVVVYKA</sequence>
<dbReference type="PROSITE" id="PS00678">
    <property type="entry name" value="WD_REPEATS_1"/>
    <property type="match status" value="1"/>
</dbReference>
<reference evidence="4 5" key="1">
    <citation type="submission" date="2019-02" db="EMBL/GenBank/DDBJ databases">
        <title>Deep-cultivation of Planctomycetes and their phenomic and genomic characterization uncovers novel biology.</title>
        <authorList>
            <person name="Wiegand S."/>
            <person name="Jogler M."/>
            <person name="Boedeker C."/>
            <person name="Pinto D."/>
            <person name="Vollmers J."/>
            <person name="Rivas-Marin E."/>
            <person name="Kohn T."/>
            <person name="Peeters S.H."/>
            <person name="Heuer A."/>
            <person name="Rast P."/>
            <person name="Oberbeckmann S."/>
            <person name="Bunk B."/>
            <person name="Jeske O."/>
            <person name="Meyerdierks A."/>
            <person name="Storesund J.E."/>
            <person name="Kallscheuer N."/>
            <person name="Luecker S."/>
            <person name="Lage O.M."/>
            <person name="Pohl T."/>
            <person name="Merkel B.J."/>
            <person name="Hornburger P."/>
            <person name="Mueller R.-W."/>
            <person name="Bruemmer F."/>
            <person name="Labrenz M."/>
            <person name="Spormann A.M."/>
            <person name="Op den Camp H."/>
            <person name="Overmann J."/>
            <person name="Amann R."/>
            <person name="Jetten M.S.M."/>
            <person name="Mascher T."/>
            <person name="Medema M.H."/>
            <person name="Devos D.P."/>
            <person name="Kaster A.-K."/>
            <person name="Ovreas L."/>
            <person name="Rohde M."/>
            <person name="Galperin M.Y."/>
            <person name="Jogler C."/>
        </authorList>
    </citation>
    <scope>NUCLEOTIDE SEQUENCE [LARGE SCALE GENOMIC DNA]</scope>
    <source>
        <strain evidence="4 5">ETA_A8</strain>
    </source>
</reference>
<dbReference type="EMBL" id="CP036274">
    <property type="protein sequence ID" value="QDU29028.1"/>
    <property type="molecule type" value="Genomic_DNA"/>
</dbReference>
<evidence type="ECO:0000313" key="5">
    <source>
        <dbReference type="Proteomes" id="UP000315017"/>
    </source>
</evidence>
<dbReference type="Pfam" id="PF00400">
    <property type="entry name" value="WD40"/>
    <property type="match status" value="4"/>
</dbReference>
<feature type="repeat" description="WD" evidence="3">
    <location>
        <begin position="291"/>
        <end position="325"/>
    </location>
</feature>
<keyword evidence="1 3" id="KW-0853">WD repeat</keyword>
<gene>
    <name evidence="4" type="ORF">ETAA8_41350</name>
</gene>
<dbReference type="InterPro" id="IPR015943">
    <property type="entry name" value="WD40/YVTN_repeat-like_dom_sf"/>
</dbReference>